<keyword evidence="10" id="KW-1185">Reference proteome</keyword>
<feature type="transmembrane region" description="Helical" evidence="5">
    <location>
        <begin position="45"/>
        <end position="68"/>
    </location>
</feature>
<feature type="transmembrane region" description="Helical" evidence="5">
    <location>
        <begin position="75"/>
        <end position="95"/>
    </location>
</feature>
<dbReference type="EMBL" id="JABEOV010000005">
    <property type="protein sequence ID" value="NNG52371.1"/>
    <property type="molecule type" value="Genomic_DNA"/>
</dbReference>
<dbReference type="PROSITE" id="PS50850">
    <property type="entry name" value="MFS"/>
    <property type="match status" value="1"/>
</dbReference>
<dbReference type="PIRSF" id="PIRSF002808">
    <property type="entry name" value="Hexose_phosphate_transp"/>
    <property type="match status" value="1"/>
</dbReference>
<proteinExistence type="predicted"/>
<evidence type="ECO:0000256" key="3">
    <source>
        <dbReference type="ARBA" id="ARBA00022989"/>
    </source>
</evidence>
<evidence type="ECO:0000313" key="10">
    <source>
        <dbReference type="Proteomes" id="UP000557656"/>
    </source>
</evidence>
<accession>A0A7Y7QSF3</accession>
<comment type="caution">
    <text evidence="8">The sequence shown here is derived from an EMBL/GenBank/DDBJ whole genome shotgun (WGS) entry which is preliminary data.</text>
</comment>
<dbReference type="EMBL" id="JABYQV010000001">
    <property type="protein sequence ID" value="NVP29798.1"/>
    <property type="molecule type" value="Genomic_DNA"/>
</dbReference>
<feature type="transmembrane region" description="Helical" evidence="5">
    <location>
        <begin position="165"/>
        <end position="184"/>
    </location>
</feature>
<dbReference type="GO" id="GO:0016020">
    <property type="term" value="C:membrane"/>
    <property type="evidence" value="ECO:0007669"/>
    <property type="project" value="UniProtKB-SubCell"/>
</dbReference>
<dbReference type="CDD" id="cd17319">
    <property type="entry name" value="MFS_ExuT_GudP_like"/>
    <property type="match status" value="1"/>
</dbReference>
<reference evidence="9 10" key="1">
    <citation type="submission" date="2020-05" db="EMBL/GenBank/DDBJ databases">
        <title>Draft Genome Sequences of Sphingomonas sp. Isolated from the International Space Station.</title>
        <authorList>
            <person name="Bijlani S."/>
            <person name="Singh N.K."/>
            <person name="Mason C.E."/>
            <person name="Wang C.C."/>
            <person name="Venkateswaran K."/>
        </authorList>
    </citation>
    <scope>NUCLEOTIDE SEQUENCE [LARGE SCALE GENOMIC DNA]</scope>
    <source>
        <strain evidence="7 10">IIF7SW-B5</strain>
        <strain evidence="8">ISS-IIF7SWP</strain>
    </source>
</reference>
<dbReference type="PANTHER" id="PTHR11662">
    <property type="entry name" value="SOLUTE CARRIER FAMILY 17"/>
    <property type="match status" value="1"/>
</dbReference>
<feature type="transmembrane region" description="Helical" evidence="5">
    <location>
        <begin position="135"/>
        <end position="159"/>
    </location>
</feature>
<keyword evidence="4 5" id="KW-0472">Membrane</keyword>
<dbReference type="InterPro" id="IPR050382">
    <property type="entry name" value="MFS_Na/Anion_cotransporter"/>
</dbReference>
<dbReference type="Pfam" id="PF07690">
    <property type="entry name" value="MFS_1"/>
    <property type="match status" value="1"/>
</dbReference>
<dbReference type="PANTHER" id="PTHR11662:SF285">
    <property type="entry name" value="HEXURONATE TRANSPORTER"/>
    <property type="match status" value="1"/>
</dbReference>
<dbReference type="Proteomes" id="UP000557656">
    <property type="component" value="Unassembled WGS sequence"/>
</dbReference>
<dbReference type="RefSeq" id="WP_061778990.1">
    <property type="nucleotide sequence ID" value="NZ_JABEOV010000005.1"/>
</dbReference>
<dbReference type="Gene3D" id="1.20.1250.20">
    <property type="entry name" value="MFS general substrate transporter like domains"/>
    <property type="match status" value="2"/>
</dbReference>
<keyword evidence="2 5" id="KW-0812">Transmembrane</keyword>
<feature type="transmembrane region" description="Helical" evidence="5">
    <location>
        <begin position="262"/>
        <end position="285"/>
    </location>
</feature>
<dbReference type="InterPro" id="IPR020846">
    <property type="entry name" value="MFS_dom"/>
</dbReference>
<dbReference type="SUPFAM" id="SSF103473">
    <property type="entry name" value="MFS general substrate transporter"/>
    <property type="match status" value="1"/>
</dbReference>
<dbReference type="InterPro" id="IPR011701">
    <property type="entry name" value="MFS"/>
</dbReference>
<dbReference type="AlphaFoldDB" id="A0A7Y7QSF3"/>
<sequence length="421" mass="45274">MRVRNLRWWIVALICAGTIANYLARNSLGVLAPELKSALHMSTQQYSYVVGAFQLAYTIMQPVAGAFIDRFGLRAGFALFGLAWSAANMLHALAIGWLSLAFFRGVLGLFESAAIPSGIKAVAEWFPARERSVAVGWFNAGTSLGALIAPPVVVAVALWADWRTAFLVTGGVGIFWAAAWYIFYRSPDDHPAITPEEKAMIAVEKPKGPVRRAKAKDILRTPRFWVIAVPRFLAEPAWQTFSFWIPLYLASERGMDLKQIALFAWLPFLAADVGGILGGYLSPWLMKRGVSLIPSRVAGVALGAVLMIAPGCIGLAASPYTAIALFCIGGFAHQMISGLINTLSSDVFAPAEVGTANGFIGQAGWIGGLLFSLLIGQLADTVGYAPLFAVLAVFDLIGAAVLIIFIRRLTPFAITNEEPGR</sequence>
<dbReference type="InterPro" id="IPR036259">
    <property type="entry name" value="MFS_trans_sf"/>
</dbReference>
<dbReference type="GO" id="GO:0015134">
    <property type="term" value="F:hexuronate transmembrane transporter activity"/>
    <property type="evidence" value="ECO:0007669"/>
    <property type="project" value="TreeGrafter"/>
</dbReference>
<evidence type="ECO:0000256" key="5">
    <source>
        <dbReference type="SAM" id="Phobius"/>
    </source>
</evidence>
<evidence type="ECO:0000259" key="6">
    <source>
        <dbReference type="PROSITE" id="PS50850"/>
    </source>
</evidence>
<protein>
    <submittedName>
        <fullName evidence="8">MFS transporter</fullName>
    </submittedName>
</protein>
<feature type="transmembrane region" description="Helical" evidence="5">
    <location>
        <begin position="384"/>
        <end position="406"/>
    </location>
</feature>
<evidence type="ECO:0000256" key="4">
    <source>
        <dbReference type="ARBA" id="ARBA00023136"/>
    </source>
</evidence>
<dbReference type="Proteomes" id="UP000531581">
    <property type="component" value="Unassembled WGS sequence"/>
</dbReference>
<organism evidence="8 9">
    <name type="scientific">Sphingomonas sanguinis</name>
    <dbReference type="NCBI Taxonomy" id="33051"/>
    <lineage>
        <taxon>Bacteria</taxon>
        <taxon>Pseudomonadati</taxon>
        <taxon>Pseudomonadota</taxon>
        <taxon>Alphaproteobacteria</taxon>
        <taxon>Sphingomonadales</taxon>
        <taxon>Sphingomonadaceae</taxon>
        <taxon>Sphingomonas</taxon>
    </lineage>
</organism>
<feature type="transmembrane region" description="Helical" evidence="5">
    <location>
        <begin position="297"/>
        <end position="317"/>
    </location>
</feature>
<evidence type="ECO:0000256" key="2">
    <source>
        <dbReference type="ARBA" id="ARBA00022692"/>
    </source>
</evidence>
<evidence type="ECO:0000313" key="9">
    <source>
        <dbReference type="Proteomes" id="UP000531581"/>
    </source>
</evidence>
<keyword evidence="3 5" id="KW-1133">Transmembrane helix</keyword>
<feature type="transmembrane region" description="Helical" evidence="5">
    <location>
        <begin position="356"/>
        <end position="378"/>
    </location>
</feature>
<dbReference type="InterPro" id="IPR000849">
    <property type="entry name" value="Sugar_P_transporter"/>
</dbReference>
<dbReference type="GeneID" id="78484929"/>
<evidence type="ECO:0000313" key="7">
    <source>
        <dbReference type="EMBL" id="NNG52371.1"/>
    </source>
</evidence>
<feature type="transmembrane region" description="Helical" evidence="5">
    <location>
        <begin position="7"/>
        <end position="25"/>
    </location>
</feature>
<comment type="subcellular location">
    <subcellularLocation>
        <location evidence="1">Membrane</location>
        <topology evidence="1">Multi-pass membrane protein</topology>
    </subcellularLocation>
</comment>
<evidence type="ECO:0000256" key="1">
    <source>
        <dbReference type="ARBA" id="ARBA00004141"/>
    </source>
</evidence>
<evidence type="ECO:0000313" key="8">
    <source>
        <dbReference type="EMBL" id="NVP29798.1"/>
    </source>
</evidence>
<gene>
    <name evidence="7" type="ORF">HKX05_03300</name>
    <name evidence="8" type="ORF">HLV41_01965</name>
</gene>
<name>A0A7Y7QSF3_9SPHN</name>
<feature type="domain" description="Major facilitator superfamily (MFS) profile" evidence="6">
    <location>
        <begin position="10"/>
        <end position="410"/>
    </location>
</feature>
<feature type="transmembrane region" description="Helical" evidence="5">
    <location>
        <begin position="323"/>
        <end position="344"/>
    </location>
</feature>